<dbReference type="CDD" id="cd04317">
    <property type="entry name" value="EcAspRS_like_N"/>
    <property type="match status" value="1"/>
</dbReference>
<keyword evidence="2 7" id="KW-0436">Ligase</keyword>
<evidence type="ECO:0000256" key="7">
    <source>
        <dbReference type="HAMAP-Rule" id="MF_00044"/>
    </source>
</evidence>
<dbReference type="PANTHER" id="PTHR22594">
    <property type="entry name" value="ASPARTYL/LYSYL-TRNA SYNTHETASE"/>
    <property type="match status" value="1"/>
</dbReference>
<feature type="binding site" evidence="7">
    <location>
        <begin position="407"/>
        <end position="410"/>
    </location>
    <ligand>
        <name>ATP</name>
        <dbReference type="ChEBI" id="CHEBI:30616"/>
    </ligand>
</feature>
<dbReference type="SUPFAM" id="SSF50249">
    <property type="entry name" value="Nucleic acid-binding proteins"/>
    <property type="match status" value="1"/>
</dbReference>
<proteinExistence type="inferred from homology"/>
<comment type="catalytic activity">
    <reaction evidence="7">
        <text>tRNA(Asx) + L-aspartate + ATP = L-aspartyl-tRNA(Asx) + AMP + diphosphate</text>
        <dbReference type="Rhea" id="RHEA:18349"/>
        <dbReference type="Rhea" id="RHEA-COMP:9710"/>
        <dbReference type="Rhea" id="RHEA-COMP:9711"/>
        <dbReference type="ChEBI" id="CHEBI:29991"/>
        <dbReference type="ChEBI" id="CHEBI:30616"/>
        <dbReference type="ChEBI" id="CHEBI:33019"/>
        <dbReference type="ChEBI" id="CHEBI:78442"/>
        <dbReference type="ChEBI" id="CHEBI:78516"/>
        <dbReference type="ChEBI" id="CHEBI:456215"/>
        <dbReference type="EC" id="6.1.1.23"/>
    </reaction>
</comment>
<gene>
    <name evidence="7" type="primary">aspS</name>
    <name evidence="9" type="ORF">A2172_03355</name>
</gene>
<comment type="caution">
    <text evidence="7">Lacks conserved residue(s) required for the propagation of feature annotation.</text>
</comment>
<protein>
    <recommendedName>
        <fullName evidence="7">Aspartate--tRNA(Asp/Asn) ligase</fullName>
        <ecNumber evidence="7">6.1.1.23</ecNumber>
    </recommendedName>
    <alternativeName>
        <fullName evidence="7">Aspartyl-tRNA synthetase</fullName>
        <shortName evidence="7">AspRS</shortName>
    </alternativeName>
    <alternativeName>
        <fullName evidence="7">Non-discriminating aspartyl-tRNA synthetase</fullName>
        <shortName evidence="7">ND-AspRS</shortName>
    </alternativeName>
</protein>
<feature type="binding site" evidence="7">
    <location>
        <position position="228"/>
    </location>
    <ligand>
        <name>ATP</name>
        <dbReference type="ChEBI" id="CHEBI:30616"/>
    </ligand>
</feature>
<feature type="region of interest" description="Aspartate" evidence="7">
    <location>
        <begin position="197"/>
        <end position="200"/>
    </location>
</feature>
<keyword evidence="3 7" id="KW-0547">Nucleotide-binding</keyword>
<evidence type="ECO:0000256" key="1">
    <source>
        <dbReference type="ARBA" id="ARBA00006303"/>
    </source>
</evidence>
<dbReference type="Gene3D" id="3.30.930.10">
    <property type="entry name" value="Bira Bifunctional Protein, Domain 2"/>
    <property type="match status" value="2"/>
</dbReference>
<dbReference type="InterPro" id="IPR047090">
    <property type="entry name" value="AspRS_core"/>
</dbReference>
<keyword evidence="6 7" id="KW-0030">Aminoacyl-tRNA synthetase</keyword>
<dbReference type="GO" id="GO:0004815">
    <property type="term" value="F:aspartate-tRNA ligase activity"/>
    <property type="evidence" value="ECO:0007669"/>
    <property type="project" value="UniProtKB-UniRule"/>
</dbReference>
<dbReference type="Gene3D" id="3.30.1360.30">
    <property type="entry name" value="GAD-like domain"/>
    <property type="match status" value="1"/>
</dbReference>
<dbReference type="InterPro" id="IPR004115">
    <property type="entry name" value="GAD-like_sf"/>
</dbReference>
<dbReference type="InterPro" id="IPR006195">
    <property type="entry name" value="aa-tRNA-synth_II"/>
</dbReference>
<dbReference type="InterPro" id="IPR004364">
    <property type="entry name" value="Aa-tRNA-synt_II"/>
</dbReference>
<feature type="binding site" evidence="7">
    <location>
        <position position="355"/>
    </location>
    <ligand>
        <name>ATP</name>
        <dbReference type="ChEBI" id="CHEBI:30616"/>
    </ligand>
</feature>
<feature type="site" description="Important for tRNA non-discrimination" evidence="7">
    <location>
        <position position="29"/>
    </location>
</feature>
<comment type="caution">
    <text evidence="9">The sequence shown here is derived from an EMBL/GenBank/DDBJ whole genome shotgun (WGS) entry which is preliminary data.</text>
</comment>
<dbReference type="AlphaFoldDB" id="A0A1G1W5Q4"/>
<dbReference type="PROSITE" id="PS50862">
    <property type="entry name" value="AA_TRNA_LIGASE_II"/>
    <property type="match status" value="1"/>
</dbReference>
<keyword evidence="5 7" id="KW-0648">Protein biosynthesis</keyword>
<dbReference type="InterPro" id="IPR004365">
    <property type="entry name" value="NA-bd_OB_tRNA"/>
</dbReference>
<feature type="binding site" evidence="7">
    <location>
        <position position="362"/>
    </location>
    <ligand>
        <name>L-aspartate</name>
        <dbReference type="ChEBI" id="CHEBI:29991"/>
    </ligand>
</feature>
<dbReference type="STRING" id="1802593.A2172_03355"/>
<dbReference type="InterPro" id="IPR045864">
    <property type="entry name" value="aa-tRNA-synth_II/BPL/LPL"/>
</dbReference>
<dbReference type="HAMAP" id="MF_00044">
    <property type="entry name" value="Asp_tRNA_synth_type1"/>
    <property type="match status" value="1"/>
</dbReference>
<evidence type="ECO:0000313" key="9">
    <source>
        <dbReference type="EMBL" id="OGY22944.1"/>
    </source>
</evidence>
<dbReference type="InterPro" id="IPR004524">
    <property type="entry name" value="Asp-tRNA-ligase_1"/>
</dbReference>
<sequence length="463" mass="52348">MARLSISEASKKQGEKVEIAGWINTRRNHGKIIFFDVRDASGLVQVVVTPKEEESYKVAEKLGSEDVISVVGTVNKRPAENINKEIETGEIEIVAEEINLIGKAVALPIPIEGDGYDVEESIRFKYRYIDLRRPRLQKNLKLRHQIVKVARAFLDSEGFTEIETPYLSKTTPEGARDFLVPSRLQKGKFYALAQSPQQYKQLLMIAGIEKYYQFARCFRDEDLRADRQFEHTQIDIEMAFVKREDVMSAVERLITFVVGKIGKKIEKKPFPVLTYKEVMEKYKTDRPNLNKNKADLSFAWVVDFPLLEKTDEGGYTFAHNPFAAPKPEFVDSLMKEKELANLQSLQYDLVCNGAEVAGGSIRIHEPEVQRQALRVMGYSDKRIDDEFGHLLAAYKYGAPVHGGIAVGFDRLVSVIAGEENIREVIAFPVTSGGQTSVMDAPSEANPEQLKDLGLKIIEKEEKK</sequence>
<comment type="subunit">
    <text evidence="7">Homodimer.</text>
</comment>
<dbReference type="InterPro" id="IPR012340">
    <property type="entry name" value="NA-bd_OB-fold"/>
</dbReference>
<dbReference type="SUPFAM" id="SSF55681">
    <property type="entry name" value="Class II aaRS and biotin synthetases"/>
    <property type="match status" value="1"/>
</dbReference>
<evidence type="ECO:0000256" key="3">
    <source>
        <dbReference type="ARBA" id="ARBA00022741"/>
    </source>
</evidence>
<dbReference type="Pfam" id="PF01336">
    <property type="entry name" value="tRNA_anti-codon"/>
    <property type="match status" value="1"/>
</dbReference>
<dbReference type="PANTHER" id="PTHR22594:SF5">
    <property type="entry name" value="ASPARTATE--TRNA LIGASE, MITOCHONDRIAL"/>
    <property type="match status" value="1"/>
</dbReference>
<feature type="binding site" evidence="7">
    <location>
        <begin position="219"/>
        <end position="221"/>
    </location>
    <ligand>
        <name>ATP</name>
        <dbReference type="ChEBI" id="CHEBI:30616"/>
    </ligand>
</feature>
<evidence type="ECO:0000313" key="10">
    <source>
        <dbReference type="Proteomes" id="UP000176631"/>
    </source>
</evidence>
<dbReference type="EMBL" id="MHCP01000030">
    <property type="protein sequence ID" value="OGY22944.1"/>
    <property type="molecule type" value="Genomic_DNA"/>
</dbReference>
<organism evidence="9 10">
    <name type="scientific">Candidatus Woykebacteria bacterium RBG_13_40_15</name>
    <dbReference type="NCBI Taxonomy" id="1802593"/>
    <lineage>
        <taxon>Bacteria</taxon>
        <taxon>Candidatus Woykeibacteriota</taxon>
    </lineage>
</organism>
<dbReference type="CDD" id="cd00777">
    <property type="entry name" value="AspRS_core"/>
    <property type="match status" value="1"/>
</dbReference>
<reference evidence="9 10" key="1">
    <citation type="journal article" date="2016" name="Nat. Commun.">
        <title>Thousands of microbial genomes shed light on interconnected biogeochemical processes in an aquifer system.</title>
        <authorList>
            <person name="Anantharaman K."/>
            <person name="Brown C.T."/>
            <person name="Hug L.A."/>
            <person name="Sharon I."/>
            <person name="Castelle C.J."/>
            <person name="Probst A.J."/>
            <person name="Thomas B.C."/>
            <person name="Singh A."/>
            <person name="Wilkins M.J."/>
            <person name="Karaoz U."/>
            <person name="Brodie E.L."/>
            <person name="Williams K.H."/>
            <person name="Hubbard S.S."/>
            <person name="Banfield J.F."/>
        </authorList>
    </citation>
    <scope>NUCLEOTIDE SEQUENCE [LARGE SCALE GENOMIC DNA]</scope>
</reference>
<dbReference type="Proteomes" id="UP000176631">
    <property type="component" value="Unassembled WGS sequence"/>
</dbReference>
<dbReference type="GO" id="GO:0006422">
    <property type="term" value="P:aspartyl-tRNA aminoacylation"/>
    <property type="evidence" value="ECO:0007669"/>
    <property type="project" value="UniProtKB-UniRule"/>
</dbReference>
<accession>A0A1G1W5Q4</accession>
<evidence type="ECO:0000256" key="2">
    <source>
        <dbReference type="ARBA" id="ARBA00022598"/>
    </source>
</evidence>
<dbReference type="GO" id="GO:0003676">
    <property type="term" value="F:nucleic acid binding"/>
    <property type="evidence" value="ECO:0007669"/>
    <property type="project" value="InterPro"/>
</dbReference>
<dbReference type="GO" id="GO:0005524">
    <property type="term" value="F:ATP binding"/>
    <property type="evidence" value="ECO:0007669"/>
    <property type="project" value="UniProtKB-UniRule"/>
</dbReference>
<comment type="function">
    <text evidence="7">Aspartyl-tRNA synthetase with relaxed tRNA specificity since it is able to aspartylate not only its cognate tRNA(Asp) but also tRNA(Asn). Reaction proceeds in two steps: L-aspartate is first activated by ATP to form Asp-AMP and then transferred to the acceptor end of tRNA(Asp/Asn).</text>
</comment>
<evidence type="ECO:0000259" key="8">
    <source>
        <dbReference type="PROSITE" id="PS50862"/>
    </source>
</evidence>
<dbReference type="NCBIfam" id="TIGR00459">
    <property type="entry name" value="aspS_bact"/>
    <property type="match status" value="1"/>
</dbReference>
<dbReference type="GO" id="GO:0005737">
    <property type="term" value="C:cytoplasm"/>
    <property type="evidence" value="ECO:0007669"/>
    <property type="project" value="UniProtKB-SubCell"/>
</dbReference>
<dbReference type="GO" id="GO:0050560">
    <property type="term" value="F:aspartate-tRNA(Asn) ligase activity"/>
    <property type="evidence" value="ECO:0007669"/>
    <property type="project" value="UniProtKB-EC"/>
</dbReference>
<evidence type="ECO:0000256" key="6">
    <source>
        <dbReference type="ARBA" id="ARBA00023146"/>
    </source>
</evidence>
<evidence type="ECO:0000256" key="4">
    <source>
        <dbReference type="ARBA" id="ARBA00022840"/>
    </source>
</evidence>
<evidence type="ECO:0000256" key="5">
    <source>
        <dbReference type="ARBA" id="ARBA00022917"/>
    </source>
</evidence>
<dbReference type="EC" id="6.1.1.23" evidence="7"/>
<keyword evidence="4 7" id="KW-0067">ATP-binding</keyword>
<name>A0A1G1W5Q4_9BACT</name>
<feature type="domain" description="Aminoacyl-transfer RNA synthetases class-II family profile" evidence="8">
    <location>
        <begin position="140"/>
        <end position="428"/>
    </location>
</feature>
<feature type="binding site" evidence="7">
    <location>
        <position position="319"/>
    </location>
    <ligand>
        <name>L-aspartate</name>
        <dbReference type="ChEBI" id="CHEBI:29991"/>
    </ligand>
</feature>
<dbReference type="Gene3D" id="2.40.50.140">
    <property type="entry name" value="Nucleic acid-binding proteins"/>
    <property type="match status" value="1"/>
</dbReference>
<keyword evidence="7" id="KW-0963">Cytoplasm</keyword>
<feature type="binding site" evidence="7">
    <location>
        <position position="173"/>
    </location>
    <ligand>
        <name>L-aspartate</name>
        <dbReference type="ChEBI" id="CHEBI:29991"/>
    </ligand>
</feature>
<dbReference type="InterPro" id="IPR047089">
    <property type="entry name" value="Asp-tRNA-ligase_1_N"/>
</dbReference>
<comment type="similarity">
    <text evidence="1 7">Belongs to the class-II aminoacyl-tRNA synthetase family. Type 1 subfamily.</text>
</comment>
<dbReference type="InterPro" id="IPR002312">
    <property type="entry name" value="Asp/Asn-tRNA-synth_IIb"/>
</dbReference>
<dbReference type="PRINTS" id="PR01042">
    <property type="entry name" value="TRNASYNTHASP"/>
</dbReference>
<feature type="binding site" evidence="7">
    <location>
        <position position="219"/>
    </location>
    <ligand>
        <name>L-aspartate</name>
        <dbReference type="ChEBI" id="CHEBI:29991"/>
    </ligand>
</feature>
<comment type="subcellular location">
    <subcellularLocation>
        <location evidence="7">Cytoplasm</location>
    </subcellularLocation>
</comment>
<dbReference type="Pfam" id="PF00152">
    <property type="entry name" value="tRNA-synt_2"/>
    <property type="match status" value="1"/>
</dbReference>